<proteinExistence type="predicted"/>
<comment type="caution">
    <text evidence="1">The sequence shown here is derived from an EMBL/GenBank/DDBJ whole genome shotgun (WGS) entry which is preliminary data.</text>
</comment>
<gene>
    <name evidence="1" type="ORF">D0Y65_045857</name>
</gene>
<protein>
    <submittedName>
        <fullName evidence="1">Uncharacterized protein</fullName>
    </submittedName>
</protein>
<name>A0A445G6W7_GLYSO</name>
<dbReference type="EMBL" id="QZWG01000017">
    <property type="protein sequence ID" value="RZB56932.1"/>
    <property type="molecule type" value="Genomic_DNA"/>
</dbReference>
<evidence type="ECO:0000313" key="1">
    <source>
        <dbReference type="EMBL" id="RZB56932.1"/>
    </source>
</evidence>
<dbReference type="Proteomes" id="UP000289340">
    <property type="component" value="Chromosome 17"/>
</dbReference>
<accession>A0A445G6W7</accession>
<evidence type="ECO:0000313" key="2">
    <source>
        <dbReference type="Proteomes" id="UP000289340"/>
    </source>
</evidence>
<keyword evidence="2" id="KW-1185">Reference proteome</keyword>
<reference evidence="1 2" key="1">
    <citation type="submission" date="2018-09" db="EMBL/GenBank/DDBJ databases">
        <title>A high-quality reference genome of wild soybean provides a powerful tool to mine soybean genomes.</title>
        <authorList>
            <person name="Xie M."/>
            <person name="Chung C.Y.L."/>
            <person name="Li M.-W."/>
            <person name="Wong F.-L."/>
            <person name="Chan T.-F."/>
            <person name="Lam H.-M."/>
        </authorList>
    </citation>
    <scope>NUCLEOTIDE SEQUENCE [LARGE SCALE GENOMIC DNA]</scope>
    <source>
        <strain evidence="2">cv. W05</strain>
        <tissue evidence="1">Hypocotyl of etiolated seedlings</tissue>
    </source>
</reference>
<dbReference type="AlphaFoldDB" id="A0A445G6W7"/>
<sequence length="173" mass="19612">MPTKQVTYCNDKAVLVKVYVEKPRKKSSSSIQHQHLHYHIRHTIRQEVVLGSGSKGSYARRAGLLMYSHLLRESAKGALSTPSFSKLVANNNLQPPTQITPSNKKKPVYREKPTCFGSLKLLIPRFLRSWSKAKNKEKNKKPMHGGFSGNGMKMLQVWKGKSFLTNVFSTTRN</sequence>
<organism evidence="1 2">
    <name type="scientific">Glycine soja</name>
    <name type="common">Wild soybean</name>
    <dbReference type="NCBI Taxonomy" id="3848"/>
    <lineage>
        <taxon>Eukaryota</taxon>
        <taxon>Viridiplantae</taxon>
        <taxon>Streptophyta</taxon>
        <taxon>Embryophyta</taxon>
        <taxon>Tracheophyta</taxon>
        <taxon>Spermatophyta</taxon>
        <taxon>Magnoliopsida</taxon>
        <taxon>eudicotyledons</taxon>
        <taxon>Gunneridae</taxon>
        <taxon>Pentapetalae</taxon>
        <taxon>rosids</taxon>
        <taxon>fabids</taxon>
        <taxon>Fabales</taxon>
        <taxon>Fabaceae</taxon>
        <taxon>Papilionoideae</taxon>
        <taxon>50 kb inversion clade</taxon>
        <taxon>NPAAA clade</taxon>
        <taxon>indigoferoid/millettioid clade</taxon>
        <taxon>Phaseoleae</taxon>
        <taxon>Glycine</taxon>
        <taxon>Glycine subgen. Soja</taxon>
    </lineage>
</organism>
<dbReference type="Gramene" id="XM_028354645.1">
    <property type="protein sequence ID" value="XP_028210446.1"/>
    <property type="gene ID" value="LOC114393344"/>
</dbReference>